<dbReference type="InterPro" id="IPR046629">
    <property type="entry name" value="DUF6741"/>
</dbReference>
<dbReference type="OrthoDB" id="10268011at2759"/>
<feature type="domain" description="DUF6741" evidence="1">
    <location>
        <begin position="128"/>
        <end position="255"/>
    </location>
</feature>
<dbReference type="Pfam" id="PF20526">
    <property type="entry name" value="DUF6741"/>
    <property type="match status" value="1"/>
</dbReference>
<protein>
    <recommendedName>
        <fullName evidence="1">DUF6741 domain-containing protein</fullName>
    </recommendedName>
</protein>
<dbReference type="EMBL" id="KZ301978">
    <property type="protein sequence ID" value="PFH52592.1"/>
    <property type="molecule type" value="Genomic_DNA"/>
</dbReference>
<dbReference type="Proteomes" id="UP000242287">
    <property type="component" value="Unassembled WGS sequence"/>
</dbReference>
<accession>A0A2A9NXS0</accession>
<keyword evidence="3" id="KW-1185">Reference proteome</keyword>
<sequence>MATLATVPYAPMYDSYDNYGGMSRSLSRRQSLAYGAPPPLPYTPGAYDPHAQPYAESYPVYGSHHSTAVVPLNHRLAGPSREDLRDPYYADDRLAAVPLTSHPSMGLGMSTPRHRRHSTVSLVPRPPVIDPYRLPGSLRIKFKRKGVFSAGITLADAQSHVRLSNNDHYTLHDLHANSRGRILLKIRWNGYSSLTYEIPLDSYDGRISLQTLARRISRACVHFLQANIVPVVWDRVELHHIEEIAYGVWQPMLSVR</sequence>
<dbReference type="AlphaFoldDB" id="A0A2A9NXS0"/>
<evidence type="ECO:0000313" key="3">
    <source>
        <dbReference type="Proteomes" id="UP000242287"/>
    </source>
</evidence>
<proteinExistence type="predicted"/>
<reference evidence="2 3" key="1">
    <citation type="submission" date="2014-02" db="EMBL/GenBank/DDBJ databases">
        <title>Transposable element dynamics among asymbiotic and ectomycorrhizal Amanita fungi.</title>
        <authorList>
            <consortium name="DOE Joint Genome Institute"/>
            <person name="Hess J."/>
            <person name="Skrede I."/>
            <person name="Wolfe B."/>
            <person name="LaButti K."/>
            <person name="Ohm R.A."/>
            <person name="Grigoriev I.V."/>
            <person name="Pringle A."/>
        </authorList>
    </citation>
    <scope>NUCLEOTIDE SEQUENCE [LARGE SCALE GENOMIC DNA]</scope>
    <source>
        <strain evidence="2 3">SKay4041</strain>
    </source>
</reference>
<organism evidence="2 3">
    <name type="scientific">Amanita thiersii Skay4041</name>
    <dbReference type="NCBI Taxonomy" id="703135"/>
    <lineage>
        <taxon>Eukaryota</taxon>
        <taxon>Fungi</taxon>
        <taxon>Dikarya</taxon>
        <taxon>Basidiomycota</taxon>
        <taxon>Agaricomycotina</taxon>
        <taxon>Agaricomycetes</taxon>
        <taxon>Agaricomycetidae</taxon>
        <taxon>Agaricales</taxon>
        <taxon>Pluteineae</taxon>
        <taxon>Amanitaceae</taxon>
        <taxon>Amanita</taxon>
    </lineage>
</organism>
<gene>
    <name evidence="2" type="ORF">AMATHDRAFT_56648</name>
</gene>
<name>A0A2A9NXS0_9AGAR</name>
<evidence type="ECO:0000313" key="2">
    <source>
        <dbReference type="EMBL" id="PFH52592.1"/>
    </source>
</evidence>
<evidence type="ECO:0000259" key="1">
    <source>
        <dbReference type="Pfam" id="PF20526"/>
    </source>
</evidence>